<dbReference type="SUPFAM" id="SSF53850">
    <property type="entry name" value="Periplasmic binding protein-like II"/>
    <property type="match status" value="1"/>
</dbReference>
<dbReference type="EMBL" id="FTNI01000037">
    <property type="protein sequence ID" value="SIS20129.1"/>
    <property type="molecule type" value="Genomic_DNA"/>
</dbReference>
<dbReference type="Pfam" id="PF00126">
    <property type="entry name" value="HTH_1"/>
    <property type="match status" value="1"/>
</dbReference>
<proteinExistence type="inferred from homology"/>
<evidence type="ECO:0000256" key="4">
    <source>
        <dbReference type="ARBA" id="ARBA00023163"/>
    </source>
</evidence>
<dbReference type="InterPro" id="IPR000847">
    <property type="entry name" value="LysR_HTH_N"/>
</dbReference>
<reference evidence="7" key="1">
    <citation type="submission" date="2017-01" db="EMBL/GenBank/DDBJ databases">
        <authorList>
            <person name="Varghese N."/>
            <person name="Submissions S."/>
        </authorList>
    </citation>
    <scope>NUCLEOTIDE SEQUENCE [LARGE SCALE GENOMIC DNA]</scope>
    <source>
        <strain evidence="7">ATCC 12950</strain>
    </source>
</reference>
<name>A0A1N7H5K5_9ACTN</name>
<dbReference type="GO" id="GO:0003700">
    <property type="term" value="F:DNA-binding transcription factor activity"/>
    <property type="evidence" value="ECO:0007669"/>
    <property type="project" value="InterPro"/>
</dbReference>
<dbReference type="PANTHER" id="PTHR30346:SF17">
    <property type="entry name" value="LYSR FAMILY TRANSCRIPTIONAL REGULATOR"/>
    <property type="match status" value="1"/>
</dbReference>
<dbReference type="STRING" id="58117.SAMN05421833_13766"/>
<keyword evidence="7" id="KW-1185">Reference proteome</keyword>
<sequence length="305" mass="32517">MSGMELRELRAFVVVAEEGGMSAAARRLHVSQPALSQTVGMLERRLGVKLLVRSSAGVQPTEAGMTLLAEARAVLARHDQVLRTMAAYTSGDGGVLRVGVPIELPSDLLGPALERLAVAHPGTRVQARHLSTAAQLTALQAGELDVGLLRERPAGREFDAMLVSRERLGVLLTAERAAELRGPDGIRLEELTGLEWVGFPRSGSPAWFDELTAILRSHGLDLGPAAPEGQELIAEVKLAAVSAGRAFALAPPRWPQPLPAAVAWSALAGHPLIRRTWAVWPATSRRHDLAGFVAGFRDPADDRPG</sequence>
<protein>
    <submittedName>
        <fullName evidence="6">DNA-binding transcriptional regulator, LysR family</fullName>
    </submittedName>
</protein>
<feature type="domain" description="HTH lysR-type" evidence="5">
    <location>
        <begin position="4"/>
        <end position="61"/>
    </location>
</feature>
<evidence type="ECO:0000313" key="6">
    <source>
        <dbReference type="EMBL" id="SIS20129.1"/>
    </source>
</evidence>
<dbReference type="Pfam" id="PF03466">
    <property type="entry name" value="LysR_substrate"/>
    <property type="match status" value="1"/>
</dbReference>
<dbReference type="CDD" id="cd08414">
    <property type="entry name" value="PBP2_LTTR_aromatics_like"/>
    <property type="match status" value="1"/>
</dbReference>
<evidence type="ECO:0000313" key="7">
    <source>
        <dbReference type="Proteomes" id="UP000186096"/>
    </source>
</evidence>
<comment type="similarity">
    <text evidence="1">Belongs to the LysR transcriptional regulatory family.</text>
</comment>
<dbReference type="AlphaFoldDB" id="A0A1N7H5K5"/>
<keyword evidence="2" id="KW-0805">Transcription regulation</keyword>
<dbReference type="Gene3D" id="1.10.10.10">
    <property type="entry name" value="Winged helix-like DNA-binding domain superfamily/Winged helix DNA-binding domain"/>
    <property type="match status" value="1"/>
</dbReference>
<dbReference type="Gene3D" id="3.40.190.10">
    <property type="entry name" value="Periplasmic binding protein-like II"/>
    <property type="match status" value="2"/>
</dbReference>
<dbReference type="SUPFAM" id="SSF46785">
    <property type="entry name" value="Winged helix' DNA-binding domain"/>
    <property type="match status" value="1"/>
</dbReference>
<evidence type="ECO:0000256" key="1">
    <source>
        <dbReference type="ARBA" id="ARBA00009437"/>
    </source>
</evidence>
<dbReference type="FunFam" id="1.10.10.10:FF:000001">
    <property type="entry name" value="LysR family transcriptional regulator"/>
    <property type="match status" value="1"/>
</dbReference>
<dbReference type="InterPro" id="IPR005119">
    <property type="entry name" value="LysR_subst-bd"/>
</dbReference>
<evidence type="ECO:0000256" key="3">
    <source>
        <dbReference type="ARBA" id="ARBA00023125"/>
    </source>
</evidence>
<dbReference type="Proteomes" id="UP000186096">
    <property type="component" value="Unassembled WGS sequence"/>
</dbReference>
<evidence type="ECO:0000259" key="5">
    <source>
        <dbReference type="PROSITE" id="PS50931"/>
    </source>
</evidence>
<dbReference type="GO" id="GO:0003677">
    <property type="term" value="F:DNA binding"/>
    <property type="evidence" value="ECO:0007669"/>
    <property type="project" value="UniProtKB-KW"/>
</dbReference>
<keyword evidence="3 6" id="KW-0238">DNA-binding</keyword>
<evidence type="ECO:0000256" key="2">
    <source>
        <dbReference type="ARBA" id="ARBA00023015"/>
    </source>
</evidence>
<dbReference type="PANTHER" id="PTHR30346">
    <property type="entry name" value="TRANSCRIPTIONAL DUAL REGULATOR HCAR-RELATED"/>
    <property type="match status" value="1"/>
</dbReference>
<dbReference type="PROSITE" id="PS50931">
    <property type="entry name" value="HTH_LYSR"/>
    <property type="match status" value="1"/>
</dbReference>
<dbReference type="InterPro" id="IPR036388">
    <property type="entry name" value="WH-like_DNA-bd_sf"/>
</dbReference>
<keyword evidence="4" id="KW-0804">Transcription</keyword>
<dbReference type="InterPro" id="IPR036390">
    <property type="entry name" value="WH_DNA-bd_sf"/>
</dbReference>
<accession>A0A1N7H5K5</accession>
<organism evidence="6 7">
    <name type="scientific">Microbispora rosea</name>
    <dbReference type="NCBI Taxonomy" id="58117"/>
    <lineage>
        <taxon>Bacteria</taxon>
        <taxon>Bacillati</taxon>
        <taxon>Actinomycetota</taxon>
        <taxon>Actinomycetes</taxon>
        <taxon>Streptosporangiales</taxon>
        <taxon>Streptosporangiaceae</taxon>
        <taxon>Microbispora</taxon>
    </lineage>
</organism>
<dbReference type="GO" id="GO:0032993">
    <property type="term" value="C:protein-DNA complex"/>
    <property type="evidence" value="ECO:0007669"/>
    <property type="project" value="TreeGrafter"/>
</dbReference>
<dbReference type="PRINTS" id="PR00039">
    <property type="entry name" value="HTHLYSR"/>
</dbReference>
<gene>
    <name evidence="6" type="ORF">SAMN05421833_13766</name>
</gene>
<dbReference type="RefSeq" id="WP_204053988.1">
    <property type="nucleotide sequence ID" value="NZ_FTNI01000037.1"/>
</dbReference>